<sequence>MSKTNTPSRPLLKGENLPNKGTYKFTVATNVRTKPGLGHSVVAVYHSGDTITYIGKVIADGYVWLKYISGSGKVRYVAVV</sequence>
<dbReference type="eggNOG" id="COG3757">
    <property type="taxonomic scope" value="Bacteria"/>
</dbReference>
<accession>S0NI14</accession>
<evidence type="ECO:0000259" key="1">
    <source>
        <dbReference type="SMART" id="SM00287"/>
    </source>
</evidence>
<evidence type="ECO:0000313" key="3">
    <source>
        <dbReference type="Proteomes" id="UP000014136"/>
    </source>
</evidence>
<name>S0NI14_9ENTE</name>
<dbReference type="InterPro" id="IPR003646">
    <property type="entry name" value="SH3-like_bac-type"/>
</dbReference>
<dbReference type="RefSeq" id="WP_016174805.1">
    <property type="nucleotide sequence ID" value="NZ_KE136389.1"/>
</dbReference>
<dbReference type="Pfam" id="PF08460">
    <property type="entry name" value="SH3_5"/>
    <property type="match status" value="1"/>
</dbReference>
<reference evidence="2 3" key="1">
    <citation type="submission" date="2013-03" db="EMBL/GenBank/DDBJ databases">
        <title>The Genome Sequence of Enterococcus saccharolyticus ATCC_43076 (Illumina only assembly).</title>
        <authorList>
            <consortium name="The Broad Institute Genomics Platform"/>
            <consortium name="The Broad Institute Genome Sequencing Center for Infectious Disease"/>
            <person name="Earl A."/>
            <person name="Russ C."/>
            <person name="Gilmore M."/>
            <person name="Surin D."/>
            <person name="Walker B."/>
            <person name="Young S."/>
            <person name="Zeng Q."/>
            <person name="Gargeya S."/>
            <person name="Fitzgerald M."/>
            <person name="Haas B."/>
            <person name="Abouelleil A."/>
            <person name="Allen A.W."/>
            <person name="Alvarado L."/>
            <person name="Arachchi H.M."/>
            <person name="Berlin A.M."/>
            <person name="Chapman S.B."/>
            <person name="Gainer-Dewar J."/>
            <person name="Goldberg J."/>
            <person name="Griggs A."/>
            <person name="Gujja S."/>
            <person name="Hansen M."/>
            <person name="Howarth C."/>
            <person name="Imamovic A."/>
            <person name="Ireland A."/>
            <person name="Larimer J."/>
            <person name="McCowan C."/>
            <person name="Murphy C."/>
            <person name="Pearson M."/>
            <person name="Poon T.W."/>
            <person name="Priest M."/>
            <person name="Roberts A."/>
            <person name="Saif S."/>
            <person name="Shea T."/>
            <person name="Sisk P."/>
            <person name="Sykes S."/>
            <person name="Wortman J."/>
            <person name="Nusbaum C."/>
            <person name="Birren B."/>
        </authorList>
    </citation>
    <scope>NUCLEOTIDE SEQUENCE [LARGE SCALE GENOMIC DNA]</scope>
    <source>
        <strain evidence="2 3">ATCC 43076</strain>
    </source>
</reference>
<dbReference type="SMART" id="SM00287">
    <property type="entry name" value="SH3b"/>
    <property type="match status" value="1"/>
</dbReference>
<dbReference type="HOGENOM" id="CLU_2584328_0_0_9"/>
<organism evidence="2 3">
    <name type="scientific">Enterococcus saccharolyticus subsp. saccharolyticus ATCC 43076</name>
    <dbReference type="NCBI Taxonomy" id="1139996"/>
    <lineage>
        <taxon>Bacteria</taxon>
        <taxon>Bacillati</taxon>
        <taxon>Bacillota</taxon>
        <taxon>Bacilli</taxon>
        <taxon>Lactobacillales</taxon>
        <taxon>Enterococcaceae</taxon>
        <taxon>Enterococcus</taxon>
    </lineage>
</organism>
<protein>
    <recommendedName>
        <fullName evidence="1">SH3b domain-containing protein</fullName>
    </recommendedName>
</protein>
<gene>
    <name evidence="2" type="ORF">OMQ_01007</name>
</gene>
<keyword evidence="3" id="KW-1185">Reference proteome</keyword>
<comment type="caution">
    <text evidence="2">The sequence shown here is derived from an EMBL/GenBank/DDBJ whole genome shotgun (WGS) entry which is preliminary data.</text>
</comment>
<dbReference type="Proteomes" id="UP000014136">
    <property type="component" value="Unassembled WGS sequence"/>
</dbReference>
<proteinExistence type="predicted"/>
<dbReference type="AlphaFoldDB" id="S0NI14"/>
<dbReference type="Gene3D" id="2.30.30.40">
    <property type="entry name" value="SH3 Domains"/>
    <property type="match status" value="1"/>
</dbReference>
<dbReference type="EMBL" id="AHYT01000003">
    <property type="protein sequence ID" value="EOT29694.1"/>
    <property type="molecule type" value="Genomic_DNA"/>
</dbReference>
<evidence type="ECO:0000313" key="2">
    <source>
        <dbReference type="EMBL" id="EOT29694.1"/>
    </source>
</evidence>
<dbReference type="OrthoDB" id="2139777at2"/>
<feature type="domain" description="SH3b" evidence="1">
    <location>
        <begin position="20"/>
        <end position="79"/>
    </location>
</feature>